<keyword evidence="3 5" id="KW-0285">Flavoprotein</keyword>
<evidence type="ECO:0000256" key="4">
    <source>
        <dbReference type="ARBA" id="ARBA00022827"/>
    </source>
</evidence>
<dbReference type="Pfam" id="PF02771">
    <property type="entry name" value="Acyl-CoA_dh_N"/>
    <property type="match status" value="1"/>
</dbReference>
<protein>
    <submittedName>
        <fullName evidence="9">Acyl-CoA dehydrogenase</fullName>
    </submittedName>
</protein>
<dbReference type="InterPro" id="IPR006091">
    <property type="entry name" value="Acyl-CoA_Oxase/DH_mid-dom"/>
</dbReference>
<accession>A0ABV6YPE6</accession>
<evidence type="ECO:0000313" key="9">
    <source>
        <dbReference type="EMBL" id="MFC1799937.1"/>
    </source>
</evidence>
<dbReference type="InterPro" id="IPR046373">
    <property type="entry name" value="Acyl-CoA_Oxase/DH_mid-dom_sf"/>
</dbReference>
<keyword evidence="10" id="KW-1185">Reference proteome</keyword>
<evidence type="ECO:0000256" key="2">
    <source>
        <dbReference type="ARBA" id="ARBA00009347"/>
    </source>
</evidence>
<dbReference type="PANTHER" id="PTHR43884:SF12">
    <property type="entry name" value="ISOVALERYL-COA DEHYDROGENASE, MITOCHONDRIAL-RELATED"/>
    <property type="match status" value="1"/>
</dbReference>
<comment type="caution">
    <text evidence="9">The sequence shown here is derived from an EMBL/GenBank/DDBJ whole genome shotgun (WGS) entry which is preliminary data.</text>
</comment>
<evidence type="ECO:0000313" key="10">
    <source>
        <dbReference type="Proteomes" id="UP001594288"/>
    </source>
</evidence>
<keyword evidence="5" id="KW-0560">Oxidoreductase</keyword>
<feature type="domain" description="Acyl-CoA dehydrogenase/oxidase N-terminal" evidence="8">
    <location>
        <begin position="7"/>
        <end position="117"/>
    </location>
</feature>
<evidence type="ECO:0000259" key="6">
    <source>
        <dbReference type="Pfam" id="PF00441"/>
    </source>
</evidence>
<dbReference type="PIRSF" id="PIRSF016578">
    <property type="entry name" value="HsaA"/>
    <property type="match status" value="1"/>
</dbReference>
<dbReference type="InterPro" id="IPR009075">
    <property type="entry name" value="AcylCo_DH/oxidase_C"/>
</dbReference>
<dbReference type="Pfam" id="PF00441">
    <property type="entry name" value="Acyl-CoA_dh_1"/>
    <property type="match status" value="1"/>
</dbReference>
<evidence type="ECO:0000259" key="7">
    <source>
        <dbReference type="Pfam" id="PF02770"/>
    </source>
</evidence>
<evidence type="ECO:0000256" key="3">
    <source>
        <dbReference type="ARBA" id="ARBA00022630"/>
    </source>
</evidence>
<dbReference type="EMBL" id="JBHPEI010000045">
    <property type="protein sequence ID" value="MFC1799937.1"/>
    <property type="molecule type" value="Genomic_DNA"/>
</dbReference>
<dbReference type="PANTHER" id="PTHR43884">
    <property type="entry name" value="ACYL-COA DEHYDROGENASE"/>
    <property type="match status" value="1"/>
</dbReference>
<dbReference type="InterPro" id="IPR009100">
    <property type="entry name" value="AcylCoA_DH/oxidase_NM_dom_sf"/>
</dbReference>
<feature type="domain" description="Acyl-CoA dehydrogenase/oxidase C-terminal" evidence="6">
    <location>
        <begin position="229"/>
        <end position="377"/>
    </location>
</feature>
<keyword evidence="4 5" id="KW-0274">FAD</keyword>
<name>A0ABV6YPE6_UNCEI</name>
<evidence type="ECO:0000256" key="5">
    <source>
        <dbReference type="RuleBase" id="RU362125"/>
    </source>
</evidence>
<dbReference type="InterPro" id="IPR037069">
    <property type="entry name" value="AcylCoA_DH/ox_N_sf"/>
</dbReference>
<evidence type="ECO:0000256" key="1">
    <source>
        <dbReference type="ARBA" id="ARBA00001974"/>
    </source>
</evidence>
<feature type="domain" description="Acyl-CoA oxidase/dehydrogenase middle" evidence="7">
    <location>
        <begin position="122"/>
        <end position="217"/>
    </location>
</feature>
<comment type="similarity">
    <text evidence="2 5">Belongs to the acyl-CoA dehydrogenase family.</text>
</comment>
<dbReference type="Gene3D" id="1.20.140.10">
    <property type="entry name" value="Butyryl-CoA Dehydrogenase, subunit A, domain 3"/>
    <property type="match status" value="1"/>
</dbReference>
<dbReference type="InterPro" id="IPR006089">
    <property type="entry name" value="Acyl-CoA_DH_CS"/>
</dbReference>
<dbReference type="CDD" id="cd01158">
    <property type="entry name" value="SCAD_SBCAD"/>
    <property type="match status" value="1"/>
</dbReference>
<dbReference type="Pfam" id="PF02770">
    <property type="entry name" value="Acyl-CoA_dh_M"/>
    <property type="match status" value="1"/>
</dbReference>
<dbReference type="PROSITE" id="PS00073">
    <property type="entry name" value="ACYL_COA_DH_2"/>
    <property type="match status" value="1"/>
</dbReference>
<organism evidence="9 10">
    <name type="scientific">Eiseniibacteriota bacterium</name>
    <dbReference type="NCBI Taxonomy" id="2212470"/>
    <lineage>
        <taxon>Bacteria</taxon>
        <taxon>Candidatus Eiseniibacteriota</taxon>
    </lineage>
</organism>
<dbReference type="Gene3D" id="2.40.110.10">
    <property type="entry name" value="Butyryl-CoA Dehydrogenase, subunit A, domain 2"/>
    <property type="match status" value="1"/>
</dbReference>
<dbReference type="Gene3D" id="1.10.540.10">
    <property type="entry name" value="Acyl-CoA dehydrogenase/oxidase, N-terminal domain"/>
    <property type="match status" value="1"/>
</dbReference>
<dbReference type="SUPFAM" id="SSF56645">
    <property type="entry name" value="Acyl-CoA dehydrogenase NM domain-like"/>
    <property type="match status" value="1"/>
</dbReference>
<dbReference type="InterPro" id="IPR036250">
    <property type="entry name" value="AcylCo_DH-like_C"/>
</dbReference>
<proteinExistence type="inferred from homology"/>
<dbReference type="SUPFAM" id="SSF47203">
    <property type="entry name" value="Acyl-CoA dehydrogenase C-terminal domain-like"/>
    <property type="match status" value="1"/>
</dbReference>
<gene>
    <name evidence="9" type="ORF">ACFL2Z_03395</name>
</gene>
<sequence length="380" mass="41251">MNFDLDDQQQMIRDSAREFAEKEIKPVAGEFDEKGVFPADIVKKLGQLGFMGMMVPEEYDGAAMDAVSYAIAVEEISRCDASVGVTMSVNNSLVCQPILDFGSEDLKKKYLPALAEGRHLGAFSLTEPEAGTDAGAVQCTAVLDGDEYVINGTKIFVTNGGQADVILLFASTDRSMKTKGIAAFIVEKGTPGFSVGKKEDKMGMRASDTSELVFEDCRIPKENLLGKEGMGFKIAMSALDGGRIGIAAQAVGIGQACLEEAIKYSKQRKQFGKPICEFQAIQWTLADMATEIEAARLLTYKAAFQKDKGLRYSKEAAQAKLFASEAAVKASINAVQIHGGYGYMKEYDVERYFRDSKLTEIYEGTSEVQRLVIAASVLKG</sequence>
<reference evidence="9 10" key="1">
    <citation type="submission" date="2024-09" db="EMBL/GenBank/DDBJ databases">
        <authorList>
            <person name="D'Angelo T."/>
        </authorList>
    </citation>
    <scope>NUCLEOTIDE SEQUENCE [LARGE SCALE GENOMIC DNA]</scope>
    <source>
        <strain evidence="9">SAG AM-311-F02</strain>
    </source>
</reference>
<dbReference type="Proteomes" id="UP001594288">
    <property type="component" value="Unassembled WGS sequence"/>
</dbReference>
<dbReference type="InterPro" id="IPR013786">
    <property type="entry name" value="AcylCoA_DH/ox_N"/>
</dbReference>
<comment type="cofactor">
    <cofactor evidence="1 5">
        <name>FAD</name>
        <dbReference type="ChEBI" id="CHEBI:57692"/>
    </cofactor>
</comment>
<evidence type="ECO:0000259" key="8">
    <source>
        <dbReference type="Pfam" id="PF02771"/>
    </source>
</evidence>